<evidence type="ECO:0000313" key="5">
    <source>
        <dbReference type="Proteomes" id="UP001300261"/>
    </source>
</evidence>
<dbReference type="InterPro" id="IPR022448">
    <property type="entry name" value="Quinoprotein_dehydrogenase"/>
</dbReference>
<dbReference type="SMART" id="SM00062">
    <property type="entry name" value="PBPb"/>
    <property type="match status" value="1"/>
</dbReference>
<proteinExistence type="predicted"/>
<organism evidence="4 5">
    <name type="scientific">Roseibium salinum</name>
    <dbReference type="NCBI Taxonomy" id="1604349"/>
    <lineage>
        <taxon>Bacteria</taxon>
        <taxon>Pseudomonadati</taxon>
        <taxon>Pseudomonadota</taxon>
        <taxon>Alphaproteobacteria</taxon>
        <taxon>Hyphomicrobiales</taxon>
        <taxon>Stappiaceae</taxon>
        <taxon>Roseibium</taxon>
    </lineage>
</organism>
<protein>
    <submittedName>
        <fullName evidence="4">Substrate-binding domain-containing protein</fullName>
    </submittedName>
</protein>
<feature type="signal peptide" evidence="2">
    <location>
        <begin position="1"/>
        <end position="36"/>
    </location>
</feature>
<evidence type="ECO:0000256" key="2">
    <source>
        <dbReference type="SAM" id="SignalP"/>
    </source>
</evidence>
<dbReference type="InterPro" id="IPR001638">
    <property type="entry name" value="Solute-binding_3/MltF_N"/>
</dbReference>
<dbReference type="NCBIfam" id="TIGR03871">
    <property type="entry name" value="ABC_peri_MoxJ_2"/>
    <property type="match status" value="1"/>
</dbReference>
<name>A0ABT3R4C6_9HYPH</name>
<accession>A0ABT3R4C6</accession>
<dbReference type="PANTHER" id="PTHR35936">
    <property type="entry name" value="MEMBRANE-BOUND LYTIC MUREIN TRANSGLYCOSYLASE F"/>
    <property type="match status" value="1"/>
</dbReference>
<gene>
    <name evidence="4" type="ORF">ON753_16680</name>
</gene>
<comment type="caution">
    <text evidence="4">The sequence shown here is derived from an EMBL/GenBank/DDBJ whole genome shotgun (WGS) entry which is preliminary data.</text>
</comment>
<reference evidence="4 5" key="1">
    <citation type="journal article" date="2016" name="Int. J. Syst. Evol. Microbiol.">
        <title>Labrenzia salina sp. nov., isolated from the rhizosphere of the halophyte Arthrocnemum macrostachyum.</title>
        <authorList>
            <person name="Camacho M."/>
            <person name="Redondo-Gomez S."/>
            <person name="Rodriguez-Llorente I."/>
            <person name="Rohde M."/>
            <person name="Sproer C."/>
            <person name="Schumann P."/>
            <person name="Klenk H.P."/>
            <person name="Montero-Calasanz M.D.C."/>
        </authorList>
    </citation>
    <scope>NUCLEOTIDE SEQUENCE [LARGE SCALE GENOMIC DNA]</scope>
    <source>
        <strain evidence="4 5">DSM 29163</strain>
    </source>
</reference>
<dbReference type="Gene3D" id="3.40.190.10">
    <property type="entry name" value="Periplasmic binding protein-like II"/>
    <property type="match status" value="2"/>
</dbReference>
<evidence type="ECO:0000259" key="3">
    <source>
        <dbReference type="SMART" id="SM00062"/>
    </source>
</evidence>
<evidence type="ECO:0000313" key="4">
    <source>
        <dbReference type="EMBL" id="MCX2723991.1"/>
    </source>
</evidence>
<keyword evidence="1 2" id="KW-0732">Signal</keyword>
<evidence type="ECO:0000256" key="1">
    <source>
        <dbReference type="ARBA" id="ARBA00022729"/>
    </source>
</evidence>
<dbReference type="PANTHER" id="PTHR35936:SF17">
    <property type="entry name" value="ARGININE-BINDING EXTRACELLULAR PROTEIN ARTP"/>
    <property type="match status" value="1"/>
</dbReference>
<dbReference type="RefSeq" id="WP_265963741.1">
    <property type="nucleotide sequence ID" value="NZ_JAPEVI010000003.1"/>
</dbReference>
<keyword evidence="5" id="KW-1185">Reference proteome</keyword>
<dbReference type="Proteomes" id="UP001300261">
    <property type="component" value="Unassembled WGS sequence"/>
</dbReference>
<feature type="domain" description="Solute-binding protein family 3/N-terminal" evidence="3">
    <location>
        <begin position="46"/>
        <end position="273"/>
    </location>
</feature>
<feature type="chain" id="PRO_5046075197" evidence="2">
    <location>
        <begin position="37"/>
        <end position="290"/>
    </location>
</feature>
<dbReference type="SUPFAM" id="SSF53850">
    <property type="entry name" value="Periplasmic binding protein-like II"/>
    <property type="match status" value="1"/>
</dbReference>
<dbReference type="EMBL" id="JAPEVI010000003">
    <property type="protein sequence ID" value="MCX2723991.1"/>
    <property type="molecule type" value="Genomic_DNA"/>
</dbReference>
<sequence>MPFAKLRTCASGISRRRRVLALTVLAVLALASPAHAQTSDLTSKKAFRVCADPANLPLSNQAEEGFENEIAGLFAGELGLPLQYTWFPMATGFVRNTLQANRCDVVMGYGQGDEMVLNTNHYYTSSYVLVVPTDGPFAGVDELSDPALKDARIGVIAGSPPASHMVGKGLMAKARPYSLMVDRRYDNPAGDMLEDVKTGTIDAAILWGPIGGPMVKQGYPDLKATPLLAEAGMPRMFYRITMGVRRGEKVWQRKLNSLIRRNQGRIDAILAQAGVPLLNQMGTALLEPGQ</sequence>